<dbReference type="EC" id="2.7.7.65" evidence="1"/>
<dbReference type="SUPFAM" id="SSF55073">
    <property type="entry name" value="Nucleotide cyclase"/>
    <property type="match status" value="1"/>
</dbReference>
<reference evidence="7 8" key="1">
    <citation type="submission" date="2020-03" db="EMBL/GenBank/DDBJ databases">
        <title>Alteromonas ponticola sp. nov., isolated from seawater.</title>
        <authorList>
            <person name="Yoon J.-H."/>
            <person name="Kim Y.-O."/>
        </authorList>
    </citation>
    <scope>NUCLEOTIDE SEQUENCE [LARGE SCALE GENOMIC DNA]</scope>
    <source>
        <strain evidence="7 8">MYP5</strain>
    </source>
</reference>
<dbReference type="InterPro" id="IPR050469">
    <property type="entry name" value="Diguanylate_Cyclase"/>
</dbReference>
<keyword evidence="5" id="KW-1133">Transmembrane helix</keyword>
<feature type="transmembrane region" description="Helical" evidence="5">
    <location>
        <begin position="425"/>
        <end position="444"/>
    </location>
</feature>
<proteinExistence type="predicted"/>
<evidence type="ECO:0000256" key="2">
    <source>
        <dbReference type="ARBA" id="ARBA00034247"/>
    </source>
</evidence>
<keyword evidence="5" id="KW-0812">Transmembrane</keyword>
<keyword evidence="3" id="KW-0802">TPR repeat</keyword>
<feature type="repeat" description="TPR" evidence="3">
    <location>
        <begin position="64"/>
        <end position="97"/>
    </location>
</feature>
<dbReference type="PANTHER" id="PTHR45138:SF9">
    <property type="entry name" value="DIGUANYLATE CYCLASE DGCM-RELATED"/>
    <property type="match status" value="1"/>
</dbReference>
<keyword evidence="5" id="KW-0472">Membrane</keyword>
<dbReference type="InterPro" id="IPR011990">
    <property type="entry name" value="TPR-like_helical_dom_sf"/>
</dbReference>
<dbReference type="Proteomes" id="UP000709336">
    <property type="component" value="Unassembled WGS sequence"/>
</dbReference>
<evidence type="ECO:0000256" key="4">
    <source>
        <dbReference type="SAM" id="Coils"/>
    </source>
</evidence>
<dbReference type="Gene3D" id="1.25.40.10">
    <property type="entry name" value="Tetratricopeptide repeat domain"/>
    <property type="match status" value="2"/>
</dbReference>
<evidence type="ECO:0000313" key="7">
    <source>
        <dbReference type="EMBL" id="NMH59228.1"/>
    </source>
</evidence>
<dbReference type="Pfam" id="PF13424">
    <property type="entry name" value="TPR_12"/>
    <property type="match status" value="2"/>
</dbReference>
<accession>A0ABX1R0F9</accession>
<dbReference type="PROSITE" id="PS50887">
    <property type="entry name" value="GGDEF"/>
    <property type="match status" value="1"/>
</dbReference>
<feature type="repeat" description="TPR" evidence="3">
    <location>
        <begin position="184"/>
        <end position="217"/>
    </location>
</feature>
<dbReference type="SUPFAM" id="SSF48452">
    <property type="entry name" value="TPR-like"/>
    <property type="match status" value="2"/>
</dbReference>
<organism evidence="7 8">
    <name type="scientific">Alteromonas ponticola</name>
    <dbReference type="NCBI Taxonomy" id="2720613"/>
    <lineage>
        <taxon>Bacteria</taxon>
        <taxon>Pseudomonadati</taxon>
        <taxon>Pseudomonadota</taxon>
        <taxon>Gammaproteobacteria</taxon>
        <taxon>Alteromonadales</taxon>
        <taxon>Alteromonadaceae</taxon>
        <taxon>Alteromonas/Salinimonas group</taxon>
        <taxon>Alteromonas</taxon>
    </lineage>
</organism>
<evidence type="ECO:0000256" key="1">
    <source>
        <dbReference type="ARBA" id="ARBA00012528"/>
    </source>
</evidence>
<evidence type="ECO:0000256" key="3">
    <source>
        <dbReference type="PROSITE-ProRule" id="PRU00339"/>
    </source>
</evidence>
<dbReference type="InterPro" id="IPR043128">
    <property type="entry name" value="Rev_trsase/Diguanyl_cyclase"/>
</dbReference>
<name>A0ABX1R0F9_9ALTE</name>
<protein>
    <recommendedName>
        <fullName evidence="1">diguanylate cyclase</fullName>
        <ecNumber evidence="1">2.7.7.65</ecNumber>
    </recommendedName>
</protein>
<dbReference type="RefSeq" id="WP_169209791.1">
    <property type="nucleotide sequence ID" value="NZ_JAATNW010000002.1"/>
</dbReference>
<dbReference type="SMART" id="SM00267">
    <property type="entry name" value="GGDEF"/>
    <property type="match status" value="1"/>
</dbReference>
<feature type="coiled-coil region" evidence="4">
    <location>
        <begin position="454"/>
        <end position="481"/>
    </location>
</feature>
<feature type="domain" description="GGDEF" evidence="6">
    <location>
        <begin position="523"/>
        <end position="662"/>
    </location>
</feature>
<sequence length="702" mass="79443">MLCIISFLAESKSDAIQLITSIQTKEQLQTIASYQDAGRLSQAESLTLLLLERARAQGNDIDAAAAFHELGHISMLQNKYEIARSAFNNALEIFTREGLIEPIGAVLADIGTSYRYQSEYSNALNFHYRALSLFRTERHRQGIADQRLNIGIVLKELGQFEPALNFLKRALTDLRQQNRLDSVSQALSHIGGIYIDMLQYDTALIYMKDALSISEETHSRYRIGKNLCRLGNVYLKLGELDLAKSNLEKALMIFTELNAPKNYGSVLTVLGQVEIAQGNTELGLQYLLQALERADTNAYPDLKTEAQLALAKAYFSLQQPDVALGYALQGSEHAGERQQLSMQAKFLQVIVDIYVAQENYPAAFTTLVQKNQIVSQIVSENSTMTVAQMQSEIEVERQAQSIEMLRKNKAIALARSEQTNLRTTLALGGLIATLLFIFLLWSRYHQKRANLYLKKEVRKRTQELVHKNNELEDAYRTLEQVSLRDRLTGLYNRHYLEAQLPAEIQRCQHSFATARPEQQVKDSDLLCYLFDIDNFKKVNDVYGHMSGDKFLIQFTDVIHEVFRQTDLLIRWGGEEFLVICRQANRDEACMLAERFRAAVDEKVFELTEDKSIRASCSIGFCTLPLFVQSPYRINWQTTFSIMDYCLYAAKASGKNCWVGVIEASNEKGKAESSSSLAKKFGLNSVKLATSLNNLASIRWPEG</sequence>
<evidence type="ECO:0000259" key="6">
    <source>
        <dbReference type="PROSITE" id="PS50887"/>
    </source>
</evidence>
<dbReference type="Gene3D" id="3.30.70.270">
    <property type="match status" value="1"/>
</dbReference>
<dbReference type="CDD" id="cd01949">
    <property type="entry name" value="GGDEF"/>
    <property type="match status" value="1"/>
</dbReference>
<dbReference type="InterPro" id="IPR000160">
    <property type="entry name" value="GGDEF_dom"/>
</dbReference>
<dbReference type="PANTHER" id="PTHR45138">
    <property type="entry name" value="REGULATORY COMPONENTS OF SENSORY TRANSDUCTION SYSTEM"/>
    <property type="match status" value="1"/>
</dbReference>
<comment type="catalytic activity">
    <reaction evidence="2">
        <text>2 GTP = 3',3'-c-di-GMP + 2 diphosphate</text>
        <dbReference type="Rhea" id="RHEA:24898"/>
        <dbReference type="ChEBI" id="CHEBI:33019"/>
        <dbReference type="ChEBI" id="CHEBI:37565"/>
        <dbReference type="ChEBI" id="CHEBI:58805"/>
        <dbReference type="EC" id="2.7.7.65"/>
    </reaction>
</comment>
<dbReference type="Pfam" id="PF00990">
    <property type="entry name" value="GGDEF"/>
    <property type="match status" value="1"/>
</dbReference>
<dbReference type="PROSITE" id="PS50005">
    <property type="entry name" value="TPR"/>
    <property type="match status" value="2"/>
</dbReference>
<keyword evidence="4" id="KW-0175">Coiled coil</keyword>
<evidence type="ECO:0000256" key="5">
    <source>
        <dbReference type="SAM" id="Phobius"/>
    </source>
</evidence>
<dbReference type="EMBL" id="JAATNW010000002">
    <property type="protein sequence ID" value="NMH59228.1"/>
    <property type="molecule type" value="Genomic_DNA"/>
</dbReference>
<comment type="caution">
    <text evidence="7">The sequence shown here is derived from an EMBL/GenBank/DDBJ whole genome shotgun (WGS) entry which is preliminary data.</text>
</comment>
<keyword evidence="8" id="KW-1185">Reference proteome</keyword>
<dbReference type="InterPro" id="IPR019734">
    <property type="entry name" value="TPR_rpt"/>
</dbReference>
<gene>
    <name evidence="7" type="ORF">HCJ96_04240</name>
</gene>
<dbReference type="SMART" id="SM00028">
    <property type="entry name" value="TPR"/>
    <property type="match status" value="7"/>
</dbReference>
<evidence type="ECO:0000313" key="8">
    <source>
        <dbReference type="Proteomes" id="UP000709336"/>
    </source>
</evidence>
<dbReference type="NCBIfam" id="TIGR00254">
    <property type="entry name" value="GGDEF"/>
    <property type="match status" value="1"/>
</dbReference>
<dbReference type="InterPro" id="IPR029787">
    <property type="entry name" value="Nucleotide_cyclase"/>
</dbReference>